<dbReference type="Gene3D" id="1.20.1290.10">
    <property type="entry name" value="AhpD-like"/>
    <property type="match status" value="1"/>
</dbReference>
<dbReference type="InterPro" id="IPR029032">
    <property type="entry name" value="AhpD-like"/>
</dbReference>
<dbReference type="AlphaFoldDB" id="V8C8R9"/>
<dbReference type="EMBL" id="AZJI01000005">
    <property type="protein sequence ID" value="ETD23405.1"/>
    <property type="molecule type" value="Genomic_DNA"/>
</dbReference>
<dbReference type="HOGENOM" id="CLU_070025_0_0_7"/>
<evidence type="ECO:0000313" key="2">
    <source>
        <dbReference type="EMBL" id="ETD23405.1"/>
    </source>
</evidence>
<keyword evidence="3" id="KW-1185">Reference proteome</keyword>
<sequence length="341" mass="37449">MNEKTRRNLQDFALGVSTSDLQESRCDLSASDLRDLRRDSQDTQDSQDLRDKARREFLADSAKIAGITALATALPLSANTSAKSTKGANMNLSTTAKQNHAKLFGNISGGVAKTDPEFIENYANFAFDEVFAESKSIDLQTRLKLILAALIAVQGKAEFRTMLTAALKNGVNPTEIKEIIYQTTPYIGIGKSMDFLLLSNEVFKAQGIKLPLKPQGTTTRENRAEKGLEVQRKFFGSAIDKGNASAPNDEKHIRKFLSANCFGDYYTREGLELHFRELLTFVILASLGGADSQVKAHIQGNLNIGHSRAFLIEVITALVPYIGYPRSLNALAALDELTLKK</sequence>
<dbReference type="InterPro" id="IPR052512">
    <property type="entry name" value="4CMD/NDH-1_regulator"/>
</dbReference>
<dbReference type="Pfam" id="PF02627">
    <property type="entry name" value="CMD"/>
    <property type="match status" value="2"/>
</dbReference>
<feature type="domain" description="Carboxymuconolactone decarboxylase-like" evidence="1">
    <location>
        <begin position="255"/>
        <end position="336"/>
    </location>
</feature>
<evidence type="ECO:0000259" key="1">
    <source>
        <dbReference type="Pfam" id="PF02627"/>
    </source>
</evidence>
<evidence type="ECO:0000313" key="3">
    <source>
        <dbReference type="Proteomes" id="UP000018731"/>
    </source>
</evidence>
<dbReference type="PANTHER" id="PTHR33570">
    <property type="entry name" value="4-CARBOXYMUCONOLACTONE DECARBOXYLASE FAMILY PROTEIN"/>
    <property type="match status" value="1"/>
</dbReference>
<accession>V8C8R9</accession>
<dbReference type="STRING" id="1357400.HMPREF2086_01207"/>
<gene>
    <name evidence="2" type="ORF">HMPREF2086_01207</name>
</gene>
<dbReference type="GO" id="GO:0051920">
    <property type="term" value="F:peroxiredoxin activity"/>
    <property type="evidence" value="ECO:0007669"/>
    <property type="project" value="InterPro"/>
</dbReference>
<dbReference type="InterPro" id="IPR003779">
    <property type="entry name" value="CMD-like"/>
</dbReference>
<dbReference type="eggNOG" id="COG0599">
    <property type="taxonomic scope" value="Bacteria"/>
</dbReference>
<feature type="domain" description="Carboxymuconolactone decarboxylase-like" evidence="1">
    <location>
        <begin position="116"/>
        <end position="197"/>
    </location>
</feature>
<dbReference type="SUPFAM" id="SSF69118">
    <property type="entry name" value="AhpD-like"/>
    <property type="match status" value="1"/>
</dbReference>
<dbReference type="Proteomes" id="UP000018731">
    <property type="component" value="Unassembled WGS sequence"/>
</dbReference>
<dbReference type="RefSeq" id="WP_023927939.1">
    <property type="nucleotide sequence ID" value="NZ_KI669454.1"/>
</dbReference>
<proteinExistence type="predicted"/>
<dbReference type="PATRIC" id="fig|1357400.3.peg.1627"/>
<name>V8C8R9_9HELI</name>
<comment type="caution">
    <text evidence="2">The sequence shown here is derived from an EMBL/GenBank/DDBJ whole genome shotgun (WGS) entry which is preliminary data.</text>
</comment>
<reference evidence="2 3" key="1">
    <citation type="journal article" date="2014" name="Genome Announc.">
        <title>Draft genome sequences of six enterohepatic helicobacter species isolated from humans and one from rhesus macaques.</title>
        <authorList>
            <person name="Shen Z."/>
            <person name="Sheh A."/>
            <person name="Young S.K."/>
            <person name="Abouelliel A."/>
            <person name="Ward D.V."/>
            <person name="Earl A.M."/>
            <person name="Fox J.G."/>
        </authorList>
    </citation>
    <scope>NUCLEOTIDE SEQUENCE [LARGE SCALE GENOMIC DNA]</scope>
    <source>
        <strain evidence="2 3">MIT 99-5501</strain>
    </source>
</reference>
<dbReference type="PANTHER" id="PTHR33570:SF2">
    <property type="entry name" value="CARBOXYMUCONOLACTONE DECARBOXYLASE-LIKE DOMAIN-CONTAINING PROTEIN"/>
    <property type="match status" value="1"/>
</dbReference>
<organism evidence="2 3">
    <name type="scientific">Helicobacter macacae MIT 99-5501</name>
    <dbReference type="NCBI Taxonomy" id="1357400"/>
    <lineage>
        <taxon>Bacteria</taxon>
        <taxon>Pseudomonadati</taxon>
        <taxon>Campylobacterota</taxon>
        <taxon>Epsilonproteobacteria</taxon>
        <taxon>Campylobacterales</taxon>
        <taxon>Helicobacteraceae</taxon>
        <taxon>Helicobacter</taxon>
    </lineage>
</organism>
<protein>
    <recommendedName>
        <fullName evidence="1">Carboxymuconolactone decarboxylase-like domain-containing protein</fullName>
    </recommendedName>
</protein>